<dbReference type="AlphaFoldDB" id="A0A7C8I2V0"/>
<dbReference type="Gene3D" id="2.130.10.10">
    <property type="entry name" value="YVTN repeat-like/Quinoprotein amine dehydrogenase"/>
    <property type="match status" value="2"/>
</dbReference>
<dbReference type="InterPro" id="IPR036322">
    <property type="entry name" value="WD40_repeat_dom_sf"/>
</dbReference>
<gene>
    <name evidence="8" type="ORF">BDV95DRAFT_597615</name>
</gene>
<evidence type="ECO:0000256" key="6">
    <source>
        <dbReference type="RuleBase" id="RU369067"/>
    </source>
</evidence>
<protein>
    <recommendedName>
        <fullName evidence="6">Pre-rRNA-processing protein IPI3</fullName>
    </recommendedName>
</protein>
<comment type="subunit">
    <text evidence="6">Component of the RIX1 complex, composed of IPI1, RIX1/IPI2 and IPI3 in a 1:2:2 stoichiometry. The complex interacts (via RIX1) with MDN1 (via its hexameric AAA ATPase ring) and the pre-60S ribosome particles.</text>
</comment>
<evidence type="ECO:0000256" key="2">
    <source>
        <dbReference type="ARBA" id="ARBA00010143"/>
    </source>
</evidence>
<feature type="repeat" description="WD" evidence="5">
    <location>
        <begin position="174"/>
        <end position="218"/>
    </location>
</feature>
<evidence type="ECO:0000256" key="7">
    <source>
        <dbReference type="SAM" id="MobiDB-lite"/>
    </source>
</evidence>
<name>A0A7C8I2V0_9PLEO</name>
<comment type="subcellular location">
    <subcellularLocation>
        <location evidence="6">Nucleus</location>
    </subcellularLocation>
</comment>
<dbReference type="PROSITE" id="PS50294">
    <property type="entry name" value="WD_REPEATS_REGION"/>
    <property type="match status" value="1"/>
</dbReference>
<dbReference type="SUPFAM" id="SSF50978">
    <property type="entry name" value="WD40 repeat-like"/>
    <property type="match status" value="1"/>
</dbReference>
<sequence>MLTEHFVAAISAHSKPNTGVTKDAGIFFHEYQPLAAQRHVYKKSATAPNGLAVSSSHMFAAQVEKAVVHVYSREKGNQEAVVPFPERIHSIALASKDAVLLLGTESGRILAWEICSGRLVSTSTSHLQPVTTLAVDPSSNFFLSGSSDSMIHVWALPSILSFSPDTSRSPFQTLNTHRGPITALVCGHSATGANIAVSASKDSSAIVWDYHNGQALRTYLLPELPTAVALDPADRALFVAYEDGSLQTIDFYDHVQKSTATDMLRDTSSSHQPVQPSTKTRFNADSQKLGGVLSLALSWDGTAILSGHTSGKIASWDVAKGNYLSTLANLPGPVPNLQFLDPTGYPNTPEPKFKIHAVIKPKQDMGLTTGDTGLVPYSYSLNMQFVGRLDVPQISATDEAGIDMSEFEAALTHPSFPASMLEESLAELESWNTQSKNIVGPAADFVSLDQSVNGSMNGAGATHDGKESEIQELKKQLASLQRIQKVTFGQLSELREENAFFVQKERKRSTLKQQKAKRDLGLANGNADDDVEMSSGSELAGSSASESESDDVATDDDDEGQEEDEDDEGSHASGSSSD</sequence>
<evidence type="ECO:0000256" key="4">
    <source>
        <dbReference type="ARBA" id="ARBA00022737"/>
    </source>
</evidence>
<feature type="repeat" description="WD" evidence="5">
    <location>
        <begin position="123"/>
        <end position="154"/>
    </location>
</feature>
<dbReference type="GO" id="GO:0006261">
    <property type="term" value="P:DNA-templated DNA replication"/>
    <property type="evidence" value="ECO:0007669"/>
    <property type="project" value="TreeGrafter"/>
</dbReference>
<dbReference type="FunFam" id="2.130.10.10:FF:000929">
    <property type="entry name" value="Ribosomal assembly complex component Ipi3"/>
    <property type="match status" value="1"/>
</dbReference>
<evidence type="ECO:0000313" key="8">
    <source>
        <dbReference type="EMBL" id="KAF2867846.1"/>
    </source>
</evidence>
<dbReference type="Proteomes" id="UP000481861">
    <property type="component" value="Unassembled WGS sequence"/>
</dbReference>
<comment type="caution">
    <text evidence="8">The sequence shown here is derived from an EMBL/GenBank/DDBJ whole genome shotgun (WGS) entry which is preliminary data.</text>
</comment>
<dbReference type="PANTHER" id="PTHR18763">
    <property type="entry name" value="WD-REPEAT PROTEIN 18"/>
    <property type="match status" value="1"/>
</dbReference>
<proteinExistence type="inferred from homology"/>
<dbReference type="EMBL" id="JAADJZ010000021">
    <property type="protein sequence ID" value="KAF2867846.1"/>
    <property type="molecule type" value="Genomic_DNA"/>
</dbReference>
<feature type="region of interest" description="Disordered" evidence="7">
    <location>
        <begin position="503"/>
        <end position="578"/>
    </location>
</feature>
<dbReference type="OrthoDB" id="756370at2759"/>
<dbReference type="InterPro" id="IPR015943">
    <property type="entry name" value="WD40/YVTN_repeat-like_dom_sf"/>
</dbReference>
<evidence type="ECO:0000256" key="3">
    <source>
        <dbReference type="ARBA" id="ARBA00022574"/>
    </source>
</evidence>
<reference evidence="8 9" key="1">
    <citation type="submission" date="2020-01" db="EMBL/GenBank/DDBJ databases">
        <authorList>
            <consortium name="DOE Joint Genome Institute"/>
            <person name="Haridas S."/>
            <person name="Albert R."/>
            <person name="Binder M."/>
            <person name="Bloem J."/>
            <person name="Labutti K."/>
            <person name="Salamov A."/>
            <person name="Andreopoulos B."/>
            <person name="Baker S.E."/>
            <person name="Barry K."/>
            <person name="Bills G."/>
            <person name="Bluhm B.H."/>
            <person name="Cannon C."/>
            <person name="Castanera R."/>
            <person name="Culley D.E."/>
            <person name="Daum C."/>
            <person name="Ezra D."/>
            <person name="Gonzalez J.B."/>
            <person name="Henrissat B."/>
            <person name="Kuo A."/>
            <person name="Liang C."/>
            <person name="Lipzen A."/>
            <person name="Lutzoni F."/>
            <person name="Magnuson J."/>
            <person name="Mondo S."/>
            <person name="Nolan M."/>
            <person name="Ohm R."/>
            <person name="Pangilinan J."/>
            <person name="Park H.-J.H."/>
            <person name="Ramirez L."/>
            <person name="Alfaro M."/>
            <person name="Sun H."/>
            <person name="Tritt A."/>
            <person name="Yoshinaga Y."/>
            <person name="Zwiers L.-H.L."/>
            <person name="Turgeon B.G."/>
            <person name="Goodwin S.B."/>
            <person name="Spatafora J.W."/>
            <person name="Crous P.W."/>
            <person name="Grigoriev I.V."/>
        </authorList>
    </citation>
    <scope>NUCLEOTIDE SEQUENCE [LARGE SCALE GENOMIC DNA]</scope>
    <source>
        <strain evidence="8 9">CBS 611.86</strain>
    </source>
</reference>
<feature type="compositionally biased region" description="Low complexity" evidence="7">
    <location>
        <begin position="533"/>
        <end position="546"/>
    </location>
</feature>
<dbReference type="GO" id="GO:0006364">
    <property type="term" value="P:rRNA processing"/>
    <property type="evidence" value="ECO:0007669"/>
    <property type="project" value="UniProtKB-UniRule"/>
</dbReference>
<dbReference type="PROSITE" id="PS50082">
    <property type="entry name" value="WD_REPEATS_2"/>
    <property type="match status" value="2"/>
</dbReference>
<dbReference type="InterPro" id="IPR045227">
    <property type="entry name" value="WDR18/Ipi3/RID3"/>
</dbReference>
<organism evidence="8 9">
    <name type="scientific">Massariosphaeria phaeospora</name>
    <dbReference type="NCBI Taxonomy" id="100035"/>
    <lineage>
        <taxon>Eukaryota</taxon>
        <taxon>Fungi</taxon>
        <taxon>Dikarya</taxon>
        <taxon>Ascomycota</taxon>
        <taxon>Pezizomycotina</taxon>
        <taxon>Dothideomycetes</taxon>
        <taxon>Pleosporomycetidae</taxon>
        <taxon>Pleosporales</taxon>
        <taxon>Pleosporales incertae sedis</taxon>
        <taxon>Massariosphaeria</taxon>
    </lineage>
</organism>
<comment type="similarity">
    <text evidence="2 6">Belongs to the WD repeat IPI3/WDR18 family.</text>
</comment>
<comment type="function">
    <text evidence="1 6">Component of the RIX1 complex required for processing of ITS2 sequences from 35S pre-rRNA.</text>
</comment>
<feature type="compositionally biased region" description="Acidic residues" evidence="7">
    <location>
        <begin position="547"/>
        <end position="568"/>
    </location>
</feature>
<dbReference type="GO" id="GO:0120330">
    <property type="term" value="C:rixosome complex"/>
    <property type="evidence" value="ECO:0007669"/>
    <property type="project" value="UniProtKB-UniRule"/>
</dbReference>
<dbReference type="InterPro" id="IPR001680">
    <property type="entry name" value="WD40_rpt"/>
</dbReference>
<keyword evidence="6" id="KW-0698">rRNA processing</keyword>
<accession>A0A7C8I2V0</accession>
<evidence type="ECO:0000313" key="9">
    <source>
        <dbReference type="Proteomes" id="UP000481861"/>
    </source>
</evidence>
<dbReference type="Pfam" id="PF00400">
    <property type="entry name" value="WD40"/>
    <property type="match status" value="2"/>
</dbReference>
<dbReference type="SMART" id="SM00320">
    <property type="entry name" value="WD40"/>
    <property type="match status" value="5"/>
</dbReference>
<keyword evidence="9" id="KW-1185">Reference proteome</keyword>
<dbReference type="GO" id="GO:0005656">
    <property type="term" value="C:nuclear pre-replicative complex"/>
    <property type="evidence" value="ECO:0007669"/>
    <property type="project" value="TreeGrafter"/>
</dbReference>
<evidence type="ECO:0000256" key="5">
    <source>
        <dbReference type="PROSITE-ProRule" id="PRU00221"/>
    </source>
</evidence>
<keyword evidence="4" id="KW-0677">Repeat</keyword>
<evidence type="ECO:0000256" key="1">
    <source>
        <dbReference type="ARBA" id="ARBA00002355"/>
    </source>
</evidence>
<keyword evidence="3 5" id="KW-0853">WD repeat</keyword>
<keyword evidence="6" id="KW-0539">Nucleus</keyword>
<dbReference type="PANTHER" id="PTHR18763:SF0">
    <property type="entry name" value="WD REPEAT-CONTAINING PROTEIN 18"/>
    <property type="match status" value="1"/>
</dbReference>